<dbReference type="PANTHER" id="PTHR48053">
    <property type="entry name" value="LEUCINE RICH REPEAT FAMILY PROTEIN, EXPRESSED"/>
    <property type="match status" value="1"/>
</dbReference>
<dbReference type="PROSITE" id="PS51321">
    <property type="entry name" value="TFIIS_CENTRAL"/>
    <property type="match status" value="1"/>
</dbReference>
<evidence type="ECO:0000313" key="13">
    <source>
        <dbReference type="Proteomes" id="UP000327013"/>
    </source>
</evidence>
<dbReference type="GO" id="GO:0003676">
    <property type="term" value="F:nucleic acid binding"/>
    <property type="evidence" value="ECO:0007669"/>
    <property type="project" value="InterPro"/>
</dbReference>
<keyword evidence="5" id="KW-0677">Repeat</keyword>
<dbReference type="SMART" id="SM00510">
    <property type="entry name" value="TFS2M"/>
    <property type="match status" value="1"/>
</dbReference>
<dbReference type="EMBL" id="CM017328">
    <property type="protein sequence ID" value="KAE8125845.1"/>
    <property type="molecule type" value="Genomic_DNA"/>
</dbReference>
<keyword evidence="13" id="KW-1185">Reference proteome</keyword>
<feature type="domain" description="TFIIS central" evidence="11">
    <location>
        <begin position="176"/>
        <end position="300"/>
    </location>
</feature>
<dbReference type="Pfam" id="PF01096">
    <property type="entry name" value="Zn_ribbon_TFIIS"/>
    <property type="match status" value="1"/>
</dbReference>
<organism evidence="12 13">
    <name type="scientific">Carpinus fangiana</name>
    <dbReference type="NCBI Taxonomy" id="176857"/>
    <lineage>
        <taxon>Eukaryota</taxon>
        <taxon>Viridiplantae</taxon>
        <taxon>Streptophyta</taxon>
        <taxon>Embryophyta</taxon>
        <taxon>Tracheophyta</taxon>
        <taxon>Spermatophyta</taxon>
        <taxon>Magnoliopsida</taxon>
        <taxon>eudicotyledons</taxon>
        <taxon>Gunneridae</taxon>
        <taxon>Pentapetalae</taxon>
        <taxon>rosids</taxon>
        <taxon>fabids</taxon>
        <taxon>Fagales</taxon>
        <taxon>Betulaceae</taxon>
        <taxon>Carpinus</taxon>
    </lineage>
</organism>
<proteinExistence type="predicted"/>
<evidence type="ECO:0000256" key="6">
    <source>
        <dbReference type="ARBA" id="ARBA00022771"/>
    </source>
</evidence>
<dbReference type="FunFam" id="3.80.10.10:FF:000383">
    <property type="entry name" value="Leucine-rich repeat receptor protein kinase EMS1"/>
    <property type="match status" value="1"/>
</dbReference>
<evidence type="ECO:0000256" key="1">
    <source>
        <dbReference type="ARBA" id="ARBA00004479"/>
    </source>
</evidence>
<dbReference type="OrthoDB" id="44867at2759"/>
<dbReference type="InterPro" id="IPR051716">
    <property type="entry name" value="Plant_RL_S/T_kinase"/>
</dbReference>
<evidence type="ECO:0000256" key="5">
    <source>
        <dbReference type="ARBA" id="ARBA00022737"/>
    </source>
</evidence>
<dbReference type="PANTHER" id="PTHR48053:SF71">
    <property type="entry name" value="LEUCINE RICH REPEAT FAMILY PROTEIN, EXPRESSED"/>
    <property type="match status" value="1"/>
</dbReference>
<keyword evidence="8" id="KW-0675">Receptor</keyword>
<dbReference type="PROSITE" id="PS51133">
    <property type="entry name" value="ZF_TFIIS_2"/>
    <property type="match status" value="1"/>
</dbReference>
<name>A0A5N6RTZ8_9ROSI</name>
<dbReference type="InterPro" id="IPR001222">
    <property type="entry name" value="Znf_TFIIS"/>
</dbReference>
<dbReference type="SMART" id="SM00440">
    <property type="entry name" value="ZnF_C2C2"/>
    <property type="match status" value="1"/>
</dbReference>
<keyword evidence="3" id="KW-0479">Metal-binding</keyword>
<evidence type="ECO:0000256" key="3">
    <source>
        <dbReference type="ARBA" id="ARBA00022723"/>
    </source>
</evidence>
<dbReference type="SUPFAM" id="SSF46942">
    <property type="entry name" value="Elongation factor TFIIS domain 2"/>
    <property type="match status" value="1"/>
</dbReference>
<dbReference type="InterPro" id="IPR036575">
    <property type="entry name" value="TFIIS_cen_dom_sf"/>
</dbReference>
<evidence type="ECO:0000256" key="7">
    <source>
        <dbReference type="ARBA" id="ARBA00022833"/>
    </source>
</evidence>
<keyword evidence="7" id="KW-0862">Zinc</keyword>
<evidence type="ECO:0000256" key="4">
    <source>
        <dbReference type="ARBA" id="ARBA00022729"/>
    </source>
</evidence>
<dbReference type="Gene3D" id="3.80.10.10">
    <property type="entry name" value="Ribonuclease Inhibitor"/>
    <property type="match status" value="2"/>
</dbReference>
<reference evidence="12 13" key="1">
    <citation type="submission" date="2019-06" db="EMBL/GenBank/DDBJ databases">
        <title>A chromosomal-level reference genome of Carpinus fangiana (Coryloideae, Betulaceae).</title>
        <authorList>
            <person name="Yang X."/>
            <person name="Wang Z."/>
            <person name="Zhang L."/>
            <person name="Hao G."/>
            <person name="Liu J."/>
            <person name="Yang Y."/>
        </authorList>
    </citation>
    <scope>NUCLEOTIDE SEQUENCE [LARGE SCALE GENOMIC DNA]</scope>
    <source>
        <strain evidence="12">Cfa_2016G</strain>
        <tissue evidence="12">Leaf</tissue>
    </source>
</reference>
<dbReference type="AlphaFoldDB" id="A0A5N6RTZ8"/>
<dbReference type="GO" id="GO:0006351">
    <property type="term" value="P:DNA-templated transcription"/>
    <property type="evidence" value="ECO:0007669"/>
    <property type="project" value="InterPro"/>
</dbReference>
<keyword evidence="4" id="KW-0732">Signal</keyword>
<evidence type="ECO:0000259" key="10">
    <source>
        <dbReference type="PROSITE" id="PS51133"/>
    </source>
</evidence>
<sequence length="347" mass="38656">MGLLSKLQNLSLYGNGFSGTIPPSLSNISSLQIINLSYNQLSGSIPSSIFNVYNLQGIDLKDNLLSGPMPSNVSNMSSLQVINLRDNNFNGSVPLEIGNLIMLKELNLGNNIFGGTIPPTLFKCKQLQILSLSKNKFTGRVPLGIGNVTILKKLSLSHNNFGEEPKRLGKVIKSAYREKVRKELEWAFSRVANEADKGGVKPDVTACDPVRVTASVEPAMFRKIGWSNGIKKAKYRSVVSNLNDPENPDLRKKVLLGQIKSEVLVTMSAMEMASQKMKRENIKIPLTSLSRCLHDADLKEKASIDMFQCSWCRERKCTYYQLQTRSADEPMTTYVTCINCNNHWKFS</sequence>
<comment type="subcellular location">
    <subcellularLocation>
        <location evidence="1">Membrane</location>
        <topology evidence="1">Single-pass type I membrane protein</topology>
    </subcellularLocation>
</comment>
<dbReference type="Proteomes" id="UP000327013">
    <property type="component" value="Chromosome 8"/>
</dbReference>
<evidence type="ECO:0000256" key="8">
    <source>
        <dbReference type="ARBA" id="ARBA00023170"/>
    </source>
</evidence>
<keyword evidence="6 9" id="KW-0863">Zinc-finger</keyword>
<dbReference type="GO" id="GO:0016020">
    <property type="term" value="C:membrane"/>
    <property type="evidence" value="ECO:0007669"/>
    <property type="project" value="UniProtKB-SubCell"/>
</dbReference>
<dbReference type="Gene3D" id="2.20.25.10">
    <property type="match status" value="1"/>
</dbReference>
<dbReference type="GO" id="GO:0008270">
    <property type="term" value="F:zinc ion binding"/>
    <property type="evidence" value="ECO:0007669"/>
    <property type="project" value="UniProtKB-KW"/>
</dbReference>
<dbReference type="PROSITE" id="PS00466">
    <property type="entry name" value="ZF_TFIIS_1"/>
    <property type="match status" value="1"/>
</dbReference>
<dbReference type="InterPro" id="IPR001611">
    <property type="entry name" value="Leu-rich_rpt"/>
</dbReference>
<evidence type="ECO:0000256" key="9">
    <source>
        <dbReference type="PROSITE-ProRule" id="PRU00472"/>
    </source>
</evidence>
<gene>
    <name evidence="12" type="ORF">FH972_020614</name>
</gene>
<evidence type="ECO:0000256" key="2">
    <source>
        <dbReference type="ARBA" id="ARBA00022614"/>
    </source>
</evidence>
<dbReference type="CDD" id="cd13749">
    <property type="entry name" value="Zn-ribbon_TFIIS"/>
    <property type="match status" value="1"/>
</dbReference>
<keyword evidence="2" id="KW-0433">Leucine-rich repeat</keyword>
<dbReference type="Pfam" id="PF00560">
    <property type="entry name" value="LRR_1"/>
    <property type="match status" value="6"/>
</dbReference>
<dbReference type="SUPFAM" id="SSF52058">
    <property type="entry name" value="L domain-like"/>
    <property type="match status" value="1"/>
</dbReference>
<evidence type="ECO:0000313" key="12">
    <source>
        <dbReference type="EMBL" id="KAE8125845.1"/>
    </source>
</evidence>
<dbReference type="Pfam" id="PF07500">
    <property type="entry name" value="TFIIS_M"/>
    <property type="match status" value="1"/>
</dbReference>
<dbReference type="SUPFAM" id="SSF57783">
    <property type="entry name" value="Zinc beta-ribbon"/>
    <property type="match status" value="1"/>
</dbReference>
<evidence type="ECO:0000259" key="11">
    <source>
        <dbReference type="PROSITE" id="PS51321"/>
    </source>
</evidence>
<dbReference type="InterPro" id="IPR032675">
    <property type="entry name" value="LRR_dom_sf"/>
</dbReference>
<evidence type="ECO:0008006" key="14">
    <source>
        <dbReference type="Google" id="ProtNLM"/>
    </source>
</evidence>
<dbReference type="Gene3D" id="1.10.472.30">
    <property type="entry name" value="Transcription elongation factor S-II, central domain"/>
    <property type="match status" value="1"/>
</dbReference>
<protein>
    <recommendedName>
        <fullName evidence="14">TFIIS-type domain-containing protein</fullName>
    </recommendedName>
</protein>
<dbReference type="InterPro" id="IPR003618">
    <property type="entry name" value="TFIIS_cen_dom"/>
</dbReference>
<feature type="domain" description="TFIIS-type" evidence="10">
    <location>
        <begin position="305"/>
        <end position="345"/>
    </location>
</feature>
<accession>A0A5N6RTZ8</accession>